<evidence type="ECO:0000313" key="11">
    <source>
        <dbReference type="Proteomes" id="UP000614601"/>
    </source>
</evidence>
<evidence type="ECO:0000256" key="6">
    <source>
        <dbReference type="ARBA" id="ARBA00022692"/>
    </source>
</evidence>
<dbReference type="EMBL" id="CAJFCW020000004">
    <property type="protein sequence ID" value="CAG9114079.1"/>
    <property type="molecule type" value="Genomic_DNA"/>
</dbReference>
<dbReference type="AlphaFoldDB" id="A0A811KZ51"/>
<proteinExistence type="inferred from homology"/>
<keyword evidence="7 9" id="KW-1133">Transmembrane helix</keyword>
<gene>
    <name evidence="10" type="ORF">BOKJ2_LOCUS9087</name>
</gene>
<protein>
    <recommendedName>
        <fullName evidence="9">Riboflavin transporter</fullName>
    </recommendedName>
</protein>
<organism evidence="10 11">
    <name type="scientific">Bursaphelenchus okinawaensis</name>
    <dbReference type="NCBI Taxonomy" id="465554"/>
    <lineage>
        <taxon>Eukaryota</taxon>
        <taxon>Metazoa</taxon>
        <taxon>Ecdysozoa</taxon>
        <taxon>Nematoda</taxon>
        <taxon>Chromadorea</taxon>
        <taxon>Rhabditida</taxon>
        <taxon>Tylenchina</taxon>
        <taxon>Tylenchomorpha</taxon>
        <taxon>Aphelenchoidea</taxon>
        <taxon>Aphelenchoididae</taxon>
        <taxon>Bursaphelenchus</taxon>
    </lineage>
</organism>
<evidence type="ECO:0000256" key="8">
    <source>
        <dbReference type="ARBA" id="ARBA00023136"/>
    </source>
</evidence>
<keyword evidence="4 9" id="KW-0813">Transport</keyword>
<dbReference type="Proteomes" id="UP000783686">
    <property type="component" value="Unassembled WGS sequence"/>
</dbReference>
<feature type="transmembrane region" description="Helical" evidence="9">
    <location>
        <begin position="164"/>
        <end position="183"/>
    </location>
</feature>
<keyword evidence="6 9" id="KW-0812">Transmembrane</keyword>
<dbReference type="PANTHER" id="PTHR12929:SF10">
    <property type="entry name" value="RIBOFLAVIN TRANSPORTER"/>
    <property type="match status" value="1"/>
</dbReference>
<comment type="subcellular location">
    <subcellularLocation>
        <location evidence="2 9">Cell membrane</location>
        <topology evidence="2 9">Multi-pass membrane protein</topology>
    </subcellularLocation>
</comment>
<feature type="transmembrane region" description="Helical" evidence="9">
    <location>
        <begin position="195"/>
        <end position="213"/>
    </location>
</feature>
<dbReference type="InterPro" id="IPR036259">
    <property type="entry name" value="MFS_trans_sf"/>
</dbReference>
<comment type="similarity">
    <text evidence="3 9">Belongs to the riboflavin transporter family.</text>
</comment>
<comment type="function">
    <text evidence="9">Plasma membrane transporter mediating the uptake by cells of the water soluble vitamin B2/riboflavin that plays a key role in biochemical oxidation-reduction reactions of the carbohydrate, lipid, and amino acid metabolism.</text>
</comment>
<comment type="catalytic activity">
    <reaction evidence="1 9">
        <text>riboflavin(in) = riboflavin(out)</text>
        <dbReference type="Rhea" id="RHEA:35015"/>
        <dbReference type="ChEBI" id="CHEBI:57986"/>
    </reaction>
</comment>
<evidence type="ECO:0000256" key="7">
    <source>
        <dbReference type="ARBA" id="ARBA00022989"/>
    </source>
</evidence>
<evidence type="ECO:0000313" key="10">
    <source>
        <dbReference type="EMBL" id="CAD5220724.1"/>
    </source>
</evidence>
<reference evidence="10" key="1">
    <citation type="submission" date="2020-09" db="EMBL/GenBank/DDBJ databases">
        <authorList>
            <person name="Kikuchi T."/>
        </authorList>
    </citation>
    <scope>NUCLEOTIDE SEQUENCE</scope>
    <source>
        <strain evidence="10">SH1</strain>
    </source>
</reference>
<evidence type="ECO:0000256" key="9">
    <source>
        <dbReference type="RuleBase" id="RU368035"/>
    </source>
</evidence>
<dbReference type="EMBL" id="CAJFDH010000004">
    <property type="protein sequence ID" value="CAD5220724.1"/>
    <property type="molecule type" value="Genomic_DNA"/>
</dbReference>
<comment type="caution">
    <text evidence="10">The sequence shown here is derived from an EMBL/GenBank/DDBJ whole genome shotgun (WGS) entry which is preliminary data.</text>
</comment>
<dbReference type="Pfam" id="PF06237">
    <property type="entry name" value="SLC52_ribofla_tr"/>
    <property type="match status" value="1"/>
</dbReference>
<dbReference type="OrthoDB" id="9995836at2759"/>
<evidence type="ECO:0000256" key="2">
    <source>
        <dbReference type="ARBA" id="ARBA00004651"/>
    </source>
</evidence>
<sequence>MGANVCLSDVMFLPYLKDLPQQYFQSYFIGIGVGQALPMVLAITQGAATYDCVPKNATDPDSPLEPVFTSRFGVEVYYSVVFVFYAIGILSFVLLSIKKKNLKKDGSIKSTTRVTKKDCDLPAFQFKSRQDVMLVLMNMTMCAQLYVFVPSITPYAVLPYSKETYYYTNILSCLCGPLGALMARAMPTRDIKKVFLWYLVVISLSSFNVLLAFQSPKPILVGTFVGSVMIVSCQCLMWLIGFYVYSMLIEIVRETAPAEHITERRLIYSGLISQLGSFIGTVTVFVSVNMLELFKEVPPC</sequence>
<feature type="transmembrane region" description="Helical" evidence="9">
    <location>
        <begin position="132"/>
        <end position="152"/>
    </location>
</feature>
<dbReference type="GO" id="GO:0005886">
    <property type="term" value="C:plasma membrane"/>
    <property type="evidence" value="ECO:0007669"/>
    <property type="project" value="UniProtKB-SubCell"/>
</dbReference>
<feature type="transmembrane region" description="Helical" evidence="9">
    <location>
        <begin position="219"/>
        <end position="245"/>
    </location>
</feature>
<feature type="transmembrane region" description="Helical" evidence="9">
    <location>
        <begin position="76"/>
        <end position="97"/>
    </location>
</feature>
<feature type="transmembrane region" description="Helical" evidence="9">
    <location>
        <begin position="266"/>
        <end position="288"/>
    </location>
</feature>
<evidence type="ECO:0000256" key="3">
    <source>
        <dbReference type="ARBA" id="ARBA00006366"/>
    </source>
</evidence>
<keyword evidence="11" id="KW-1185">Reference proteome</keyword>
<dbReference type="GO" id="GO:0032217">
    <property type="term" value="F:riboflavin transmembrane transporter activity"/>
    <property type="evidence" value="ECO:0007669"/>
    <property type="project" value="UniProtKB-UniRule"/>
</dbReference>
<comment type="caution">
    <text evidence="9">Lacks conserved residue(s) required for the propagation of feature annotation.</text>
</comment>
<name>A0A811KZ51_9BILA</name>
<dbReference type="SUPFAM" id="SSF103473">
    <property type="entry name" value="MFS general substrate transporter"/>
    <property type="match status" value="1"/>
</dbReference>
<evidence type="ECO:0000256" key="1">
    <source>
        <dbReference type="ARBA" id="ARBA00000215"/>
    </source>
</evidence>
<dbReference type="Proteomes" id="UP000614601">
    <property type="component" value="Unassembled WGS sequence"/>
</dbReference>
<dbReference type="PANTHER" id="PTHR12929">
    <property type="entry name" value="SOLUTE CARRIER FAMILY 52"/>
    <property type="match status" value="1"/>
</dbReference>
<dbReference type="InterPro" id="IPR009357">
    <property type="entry name" value="Riboflavin_transptr"/>
</dbReference>
<evidence type="ECO:0000256" key="4">
    <source>
        <dbReference type="ARBA" id="ARBA00022448"/>
    </source>
</evidence>
<keyword evidence="8 9" id="KW-0472">Membrane</keyword>
<accession>A0A811KZ51</accession>
<evidence type="ECO:0000256" key="5">
    <source>
        <dbReference type="ARBA" id="ARBA00022475"/>
    </source>
</evidence>
<keyword evidence="5 9" id="KW-1003">Cell membrane</keyword>